<accession>A0A9W6RCG9</accession>
<proteinExistence type="predicted"/>
<evidence type="ECO:0000313" key="1">
    <source>
        <dbReference type="EMBL" id="GLY71395.1"/>
    </source>
</evidence>
<dbReference type="Pfam" id="PF11387">
    <property type="entry name" value="DUF2795"/>
    <property type="match status" value="1"/>
</dbReference>
<comment type="caution">
    <text evidence="1">The sequence shown here is derived from an EMBL/GenBank/DDBJ whole genome shotgun (WGS) entry which is preliminary data.</text>
</comment>
<dbReference type="InterPro" id="IPR021527">
    <property type="entry name" value="DUF2795"/>
</dbReference>
<evidence type="ECO:0000313" key="2">
    <source>
        <dbReference type="Proteomes" id="UP001165136"/>
    </source>
</evidence>
<name>A0A9W6RCG9_9PSEU</name>
<evidence type="ECO:0008006" key="3">
    <source>
        <dbReference type="Google" id="ProtNLM"/>
    </source>
</evidence>
<dbReference type="EMBL" id="BSTI01000036">
    <property type="protein sequence ID" value="GLY71395.1"/>
    <property type="molecule type" value="Genomic_DNA"/>
</dbReference>
<protein>
    <recommendedName>
        <fullName evidence="3">DUF2795 domain-containing protein</fullName>
    </recommendedName>
</protein>
<keyword evidence="2" id="KW-1185">Reference proteome</keyword>
<reference evidence="1" key="1">
    <citation type="submission" date="2023-03" db="EMBL/GenBank/DDBJ databases">
        <title>Amycolatopsis taiwanensis NBRC 103393.</title>
        <authorList>
            <person name="Ichikawa N."/>
            <person name="Sato H."/>
            <person name="Tonouchi N."/>
        </authorList>
    </citation>
    <scope>NUCLEOTIDE SEQUENCE</scope>
    <source>
        <strain evidence="1">NBRC 103393</strain>
    </source>
</reference>
<organism evidence="1 2">
    <name type="scientific">Amycolatopsis taiwanensis</name>
    <dbReference type="NCBI Taxonomy" id="342230"/>
    <lineage>
        <taxon>Bacteria</taxon>
        <taxon>Bacillati</taxon>
        <taxon>Actinomycetota</taxon>
        <taxon>Actinomycetes</taxon>
        <taxon>Pseudonocardiales</taxon>
        <taxon>Pseudonocardiaceae</taxon>
        <taxon>Amycolatopsis</taxon>
    </lineage>
</organism>
<dbReference type="RefSeq" id="WP_043844235.1">
    <property type="nucleotide sequence ID" value="NZ_BSTI01000036.1"/>
</dbReference>
<dbReference type="Proteomes" id="UP001165136">
    <property type="component" value="Unassembled WGS sequence"/>
</dbReference>
<sequence length="63" mass="6910">MDERLWTLLSDVDFPCSRAELLRHAAAGGADDDVLGHLAALPERRYPGLADVIREVPRAPGEK</sequence>
<gene>
    <name evidence="1" type="ORF">Atai01_80140</name>
</gene>
<dbReference type="AlphaFoldDB" id="A0A9W6RCG9"/>